<evidence type="ECO:0000313" key="2">
    <source>
        <dbReference type="EMBL" id="CAG1830408.1"/>
    </source>
</evidence>
<gene>
    <name evidence="2" type="ORF">GSMUA_336620.1</name>
</gene>
<sequence>MSKTTGRLSWFRHYLPELQKRFCIYLHWFLSLLSLIPTKPS</sequence>
<dbReference type="EMBL" id="HG996472">
    <property type="protein sequence ID" value="CAG1830408.1"/>
    <property type="molecule type" value="Genomic_DNA"/>
</dbReference>
<evidence type="ECO:0000256" key="1">
    <source>
        <dbReference type="SAM" id="Phobius"/>
    </source>
</evidence>
<dbReference type="AlphaFoldDB" id="A0A8D6ZJT2"/>
<protein>
    <submittedName>
        <fullName evidence="2">(wild Malaysian banana) hypothetical protein</fullName>
    </submittedName>
</protein>
<keyword evidence="1" id="KW-0472">Membrane</keyword>
<reference evidence="2" key="1">
    <citation type="submission" date="2021-03" db="EMBL/GenBank/DDBJ databases">
        <authorList>
            <consortium name="Genoscope - CEA"/>
            <person name="William W."/>
        </authorList>
    </citation>
    <scope>NUCLEOTIDE SEQUENCE</scope>
    <source>
        <strain evidence="2">Doubled-haploid Pahang</strain>
    </source>
</reference>
<proteinExistence type="predicted"/>
<feature type="transmembrane region" description="Helical" evidence="1">
    <location>
        <begin position="21"/>
        <end position="38"/>
    </location>
</feature>
<keyword evidence="1" id="KW-0812">Transmembrane</keyword>
<keyword evidence="1" id="KW-1133">Transmembrane helix</keyword>
<accession>A0A8D6ZJT2</accession>
<name>A0A8D6ZJT2_MUSAM</name>
<organism evidence="2">
    <name type="scientific">Musa acuminata subsp. malaccensis</name>
    <name type="common">Wild banana</name>
    <name type="synonym">Musa malaccensis</name>
    <dbReference type="NCBI Taxonomy" id="214687"/>
    <lineage>
        <taxon>Eukaryota</taxon>
        <taxon>Viridiplantae</taxon>
        <taxon>Streptophyta</taxon>
        <taxon>Embryophyta</taxon>
        <taxon>Tracheophyta</taxon>
        <taxon>Spermatophyta</taxon>
        <taxon>Magnoliopsida</taxon>
        <taxon>Liliopsida</taxon>
        <taxon>Zingiberales</taxon>
        <taxon>Musaceae</taxon>
        <taxon>Musa</taxon>
    </lineage>
</organism>